<feature type="region of interest" description="Disordered" evidence="10">
    <location>
        <begin position="627"/>
        <end position="657"/>
    </location>
</feature>
<comment type="caution">
    <text evidence="12">The sequence shown here is derived from an EMBL/GenBank/DDBJ whole genome shotgun (WGS) entry which is preliminary data.</text>
</comment>
<dbReference type="EMBL" id="CM032189">
    <property type="protein sequence ID" value="KAG7087163.1"/>
    <property type="molecule type" value="Genomic_DNA"/>
</dbReference>
<dbReference type="SUPFAM" id="SSF56112">
    <property type="entry name" value="Protein kinase-like (PK-like)"/>
    <property type="match status" value="1"/>
</dbReference>
<evidence type="ECO:0000313" key="12">
    <source>
        <dbReference type="EMBL" id="KAG7087163.1"/>
    </source>
</evidence>
<dbReference type="AlphaFoldDB" id="A0A9P7RQE0"/>
<evidence type="ECO:0000256" key="6">
    <source>
        <dbReference type="ARBA" id="ARBA00022840"/>
    </source>
</evidence>
<evidence type="ECO:0000256" key="5">
    <source>
        <dbReference type="ARBA" id="ARBA00022777"/>
    </source>
</evidence>
<dbReference type="Gene3D" id="3.30.200.20">
    <property type="entry name" value="Phosphorylase Kinase, domain 1"/>
    <property type="match status" value="1"/>
</dbReference>
<dbReference type="Pfam" id="PF00069">
    <property type="entry name" value="Pkinase"/>
    <property type="match status" value="2"/>
</dbReference>
<feature type="binding site" evidence="9">
    <location>
        <position position="129"/>
    </location>
    <ligand>
        <name>ATP</name>
        <dbReference type="ChEBI" id="CHEBI:30616"/>
    </ligand>
</feature>
<feature type="compositionally biased region" description="Low complexity" evidence="10">
    <location>
        <begin position="154"/>
        <end position="168"/>
    </location>
</feature>
<evidence type="ECO:0000256" key="8">
    <source>
        <dbReference type="ARBA" id="ARBA00048679"/>
    </source>
</evidence>
<dbReference type="FunFam" id="3.30.200.20:FF:000076">
    <property type="entry name" value="CMGC/SRPK protein kinase"/>
    <property type="match status" value="1"/>
</dbReference>
<dbReference type="InterPro" id="IPR017441">
    <property type="entry name" value="Protein_kinase_ATP_BS"/>
</dbReference>
<dbReference type="GO" id="GO:0005634">
    <property type="term" value="C:nucleus"/>
    <property type="evidence" value="ECO:0007669"/>
    <property type="project" value="TreeGrafter"/>
</dbReference>
<dbReference type="PANTHER" id="PTHR47634:SF9">
    <property type="entry name" value="PROTEIN KINASE DOMAIN-CONTAINING PROTEIN-RELATED"/>
    <property type="match status" value="1"/>
</dbReference>
<feature type="compositionally biased region" description="Polar residues" evidence="10">
    <location>
        <begin position="347"/>
        <end position="357"/>
    </location>
</feature>
<sequence length="760" mass="81596">MPYHDNGKGAKAGGAGSQHAKTTNTNINAHSSANHSSYKSHSSGSIDHPYYYDHPDYGSGSSPNSGSASIMTEDEEDWEDYVKGGYHPVKIGDEFSDGRYIVVRKLGWGHFSTVWLAKDTKLDRHVALKVVKSAPRYTETALDEIKLLQRLITSSTPPSSSSTSPSPSLTHPGRSHVISFLDHFRHKGPNGTHVCMVFEVLGENLLGLIRRFQTRGVPIPLVKQIAKQVLLGLDYMHRCCGVIHTDLKPENVLIAIDNVEDIIRAELENAKLTGVPPSAGRGGNQTPRNPSASSFITGSQPLPSPSSSYGSLRSLVTGSPGGSGGGMSTSPSSGVMDKFSFGMTPMSVGQSPTSTTTKEVEGVAEAVGSVSIRGDSGSREKGKGESDVNEGEEDGITFGKKVPIQQSLSGRSSQSLLSRQAPDKPEPPQSSPQAAQKPARPEELEGWNEKITVKIADLGNATWTEHHFTDDIQTRQYRSLEVILGSKWGPSVDVWSVACVIFELITGGDYLFDPASGSRYSKDDDHIAQIIELMGPIPPSVALMGKYSTEFFSRKGELRHIQKLRYWPLEAVLHDKYVFPKPAAEALASFLNPMLRLDPGKRARAGDMVGHRWLEGVVVNGEEEVGARMQQGRTKEIRQEEGSGEVKGDTKVEDETTTVTDKAAVSEADALKTVEDIPPISEEEEKQEEKLEEKLAESSEAADVQQPSVPDPPPPSASTPTPVEQPGQGRGGGGGGGGGGNRGNRGGNRGKGNKGGRGKK</sequence>
<dbReference type="FunFam" id="1.10.510.10:FF:000409">
    <property type="entry name" value="CMGC/SRPK protein kinase"/>
    <property type="match status" value="1"/>
</dbReference>
<feature type="compositionally biased region" description="Basic and acidic residues" evidence="10">
    <location>
        <begin position="376"/>
        <end position="386"/>
    </location>
</feature>
<dbReference type="InterPro" id="IPR051334">
    <property type="entry name" value="SRPK"/>
</dbReference>
<dbReference type="InterPro" id="IPR008271">
    <property type="entry name" value="Ser/Thr_kinase_AS"/>
</dbReference>
<keyword evidence="13" id="KW-1185">Reference proteome</keyword>
<feature type="region of interest" description="Disordered" evidence="10">
    <location>
        <begin position="1"/>
        <end position="22"/>
    </location>
</feature>
<name>A0A9P7RQE0_9AGAR</name>
<dbReference type="PROSITE" id="PS00107">
    <property type="entry name" value="PROTEIN_KINASE_ATP"/>
    <property type="match status" value="1"/>
</dbReference>
<dbReference type="GO" id="GO:0004674">
    <property type="term" value="F:protein serine/threonine kinase activity"/>
    <property type="evidence" value="ECO:0007669"/>
    <property type="project" value="UniProtKB-KW"/>
</dbReference>
<evidence type="ECO:0000259" key="11">
    <source>
        <dbReference type="PROSITE" id="PS50011"/>
    </source>
</evidence>
<evidence type="ECO:0000256" key="10">
    <source>
        <dbReference type="SAM" id="MobiDB-lite"/>
    </source>
</evidence>
<evidence type="ECO:0000256" key="9">
    <source>
        <dbReference type="PROSITE-ProRule" id="PRU10141"/>
    </source>
</evidence>
<feature type="compositionally biased region" description="Low complexity" evidence="10">
    <location>
        <begin position="299"/>
        <end position="318"/>
    </location>
</feature>
<feature type="region of interest" description="Disordered" evidence="10">
    <location>
        <begin position="670"/>
        <end position="760"/>
    </location>
</feature>
<dbReference type="RefSeq" id="XP_043003634.1">
    <property type="nucleotide sequence ID" value="XM_043158290.1"/>
</dbReference>
<feature type="compositionally biased region" description="Low complexity" evidence="10">
    <location>
        <begin position="57"/>
        <end position="69"/>
    </location>
</feature>
<dbReference type="OrthoDB" id="2649at2759"/>
<dbReference type="PROSITE" id="PS50011">
    <property type="entry name" value="PROTEIN_KINASE_DOM"/>
    <property type="match status" value="1"/>
</dbReference>
<dbReference type="GO" id="GO:0005737">
    <property type="term" value="C:cytoplasm"/>
    <property type="evidence" value="ECO:0007669"/>
    <property type="project" value="TreeGrafter"/>
</dbReference>
<dbReference type="EC" id="2.7.11.1" evidence="1"/>
<comment type="catalytic activity">
    <reaction evidence="8">
        <text>L-seryl-[protein] + ATP = O-phospho-L-seryl-[protein] + ADP + H(+)</text>
        <dbReference type="Rhea" id="RHEA:17989"/>
        <dbReference type="Rhea" id="RHEA-COMP:9863"/>
        <dbReference type="Rhea" id="RHEA-COMP:11604"/>
        <dbReference type="ChEBI" id="CHEBI:15378"/>
        <dbReference type="ChEBI" id="CHEBI:29999"/>
        <dbReference type="ChEBI" id="CHEBI:30616"/>
        <dbReference type="ChEBI" id="CHEBI:83421"/>
        <dbReference type="ChEBI" id="CHEBI:456216"/>
        <dbReference type="EC" id="2.7.11.1"/>
    </reaction>
</comment>
<evidence type="ECO:0000256" key="7">
    <source>
        <dbReference type="ARBA" id="ARBA00047899"/>
    </source>
</evidence>
<dbReference type="SMART" id="SM00220">
    <property type="entry name" value="S_TKc"/>
    <property type="match status" value="1"/>
</dbReference>
<dbReference type="Gene3D" id="1.10.510.10">
    <property type="entry name" value="Transferase(Phosphotransferase) domain 1"/>
    <property type="match status" value="2"/>
</dbReference>
<keyword evidence="5" id="KW-0418">Kinase</keyword>
<feature type="compositionally biased region" description="Gly residues" evidence="10">
    <location>
        <begin position="728"/>
        <end position="750"/>
    </location>
</feature>
<keyword evidence="2" id="KW-0723">Serine/threonine-protein kinase</keyword>
<dbReference type="Proteomes" id="UP001049176">
    <property type="component" value="Chromosome 9"/>
</dbReference>
<dbReference type="GO" id="GO:0005524">
    <property type="term" value="F:ATP binding"/>
    <property type="evidence" value="ECO:0007669"/>
    <property type="project" value="UniProtKB-UniRule"/>
</dbReference>
<dbReference type="InterPro" id="IPR011009">
    <property type="entry name" value="Kinase-like_dom_sf"/>
</dbReference>
<protein>
    <recommendedName>
        <fullName evidence="1">non-specific serine/threonine protein kinase</fullName>
        <ecNumber evidence="1">2.7.11.1</ecNumber>
    </recommendedName>
</protein>
<keyword evidence="4 9" id="KW-0547">Nucleotide-binding</keyword>
<feature type="compositionally biased region" description="Low complexity" evidence="10">
    <location>
        <begin position="405"/>
        <end position="420"/>
    </location>
</feature>
<feature type="compositionally biased region" description="Polar residues" evidence="10">
    <location>
        <begin position="284"/>
        <end position="298"/>
    </location>
</feature>
<accession>A0A9P7RQE0</accession>
<organism evidence="12 13">
    <name type="scientific">Marasmius oreades</name>
    <name type="common">fairy-ring Marasmius</name>
    <dbReference type="NCBI Taxonomy" id="181124"/>
    <lineage>
        <taxon>Eukaryota</taxon>
        <taxon>Fungi</taxon>
        <taxon>Dikarya</taxon>
        <taxon>Basidiomycota</taxon>
        <taxon>Agaricomycotina</taxon>
        <taxon>Agaricomycetes</taxon>
        <taxon>Agaricomycetidae</taxon>
        <taxon>Agaricales</taxon>
        <taxon>Marasmiineae</taxon>
        <taxon>Marasmiaceae</taxon>
        <taxon>Marasmius</taxon>
    </lineage>
</organism>
<dbReference type="GO" id="GO:0050684">
    <property type="term" value="P:regulation of mRNA processing"/>
    <property type="evidence" value="ECO:0007669"/>
    <property type="project" value="TreeGrafter"/>
</dbReference>
<proteinExistence type="predicted"/>
<feature type="compositionally biased region" description="Basic and acidic residues" evidence="10">
    <location>
        <begin position="633"/>
        <end position="654"/>
    </location>
</feature>
<dbReference type="GO" id="GO:0000245">
    <property type="term" value="P:spliceosomal complex assembly"/>
    <property type="evidence" value="ECO:0007669"/>
    <property type="project" value="TreeGrafter"/>
</dbReference>
<feature type="compositionally biased region" description="Basic and acidic residues" evidence="10">
    <location>
        <begin position="687"/>
        <end position="697"/>
    </location>
</feature>
<evidence type="ECO:0000256" key="1">
    <source>
        <dbReference type="ARBA" id="ARBA00012513"/>
    </source>
</evidence>
<feature type="domain" description="Protein kinase" evidence="11">
    <location>
        <begin position="100"/>
        <end position="614"/>
    </location>
</feature>
<keyword evidence="3" id="KW-0808">Transferase</keyword>
<gene>
    <name evidence="12" type="ORF">E1B28_013143</name>
</gene>
<feature type="region of interest" description="Disordered" evidence="10">
    <location>
        <begin position="273"/>
        <end position="443"/>
    </location>
</feature>
<feature type="compositionally biased region" description="Basic residues" evidence="10">
    <location>
        <begin position="751"/>
        <end position="760"/>
    </location>
</feature>
<reference evidence="12" key="1">
    <citation type="journal article" date="2021" name="Genome Biol. Evol.">
        <title>The assembled and annotated genome of the fairy-ring fungus Marasmius oreades.</title>
        <authorList>
            <person name="Hiltunen M."/>
            <person name="Ament-Velasquez S.L."/>
            <person name="Johannesson H."/>
        </authorList>
    </citation>
    <scope>NUCLEOTIDE SEQUENCE</scope>
    <source>
        <strain evidence="12">03SP1</strain>
    </source>
</reference>
<feature type="region of interest" description="Disordered" evidence="10">
    <location>
        <begin position="54"/>
        <end position="73"/>
    </location>
</feature>
<dbReference type="PROSITE" id="PS00108">
    <property type="entry name" value="PROTEIN_KINASE_ST"/>
    <property type="match status" value="1"/>
</dbReference>
<feature type="compositionally biased region" description="Low complexity" evidence="10">
    <location>
        <begin position="698"/>
        <end position="708"/>
    </location>
</feature>
<feature type="region of interest" description="Disordered" evidence="10">
    <location>
        <begin position="154"/>
        <end position="173"/>
    </location>
</feature>
<keyword evidence="6 9" id="KW-0067">ATP-binding</keyword>
<evidence type="ECO:0000256" key="3">
    <source>
        <dbReference type="ARBA" id="ARBA00022679"/>
    </source>
</evidence>
<evidence type="ECO:0000256" key="2">
    <source>
        <dbReference type="ARBA" id="ARBA00022527"/>
    </source>
</evidence>
<evidence type="ECO:0000313" key="13">
    <source>
        <dbReference type="Proteomes" id="UP001049176"/>
    </source>
</evidence>
<dbReference type="InterPro" id="IPR000719">
    <property type="entry name" value="Prot_kinase_dom"/>
</dbReference>
<evidence type="ECO:0000256" key="4">
    <source>
        <dbReference type="ARBA" id="ARBA00022741"/>
    </source>
</evidence>
<comment type="catalytic activity">
    <reaction evidence="7">
        <text>L-threonyl-[protein] + ATP = O-phospho-L-threonyl-[protein] + ADP + H(+)</text>
        <dbReference type="Rhea" id="RHEA:46608"/>
        <dbReference type="Rhea" id="RHEA-COMP:11060"/>
        <dbReference type="Rhea" id="RHEA-COMP:11605"/>
        <dbReference type="ChEBI" id="CHEBI:15378"/>
        <dbReference type="ChEBI" id="CHEBI:30013"/>
        <dbReference type="ChEBI" id="CHEBI:30616"/>
        <dbReference type="ChEBI" id="CHEBI:61977"/>
        <dbReference type="ChEBI" id="CHEBI:456216"/>
        <dbReference type="EC" id="2.7.11.1"/>
    </reaction>
</comment>
<dbReference type="PANTHER" id="PTHR47634">
    <property type="entry name" value="PROTEIN KINASE DOMAIN-CONTAINING PROTEIN-RELATED"/>
    <property type="match status" value="1"/>
</dbReference>
<dbReference type="GeneID" id="66082218"/>